<dbReference type="InterPro" id="IPR032675">
    <property type="entry name" value="LRR_dom_sf"/>
</dbReference>
<dbReference type="InterPro" id="IPR001611">
    <property type="entry name" value="Leu-rich_rpt"/>
</dbReference>
<keyword evidence="6" id="KW-1185">Reference proteome</keyword>
<dbReference type="PANTHER" id="PTHR45973">
    <property type="entry name" value="PROTEIN PHOSPHATASE 1 REGULATORY SUBUNIT SDS22-RELATED"/>
    <property type="match status" value="1"/>
</dbReference>
<comment type="subcellular location">
    <subcellularLocation>
        <location evidence="1">Cytoplasm</location>
        <location evidence="1">Cytoskeleton</location>
        <location evidence="1">Cilium axoneme</location>
    </subcellularLocation>
</comment>
<feature type="compositionally biased region" description="Low complexity" evidence="4">
    <location>
        <begin position="116"/>
        <end position="142"/>
    </location>
</feature>
<keyword evidence="3" id="KW-0677">Repeat</keyword>
<gene>
    <name evidence="5" type="ORF">MICPUCDRAFT_55086</name>
</gene>
<evidence type="ECO:0000256" key="1">
    <source>
        <dbReference type="ARBA" id="ARBA00004430"/>
    </source>
</evidence>
<dbReference type="KEGG" id="mpp:MICPUCDRAFT_55086"/>
<evidence type="ECO:0000256" key="4">
    <source>
        <dbReference type="SAM" id="MobiDB-lite"/>
    </source>
</evidence>
<evidence type="ECO:0000256" key="2">
    <source>
        <dbReference type="ARBA" id="ARBA00022614"/>
    </source>
</evidence>
<protein>
    <submittedName>
        <fullName evidence="5">Predicted protein</fullName>
    </submittedName>
</protein>
<evidence type="ECO:0000256" key="3">
    <source>
        <dbReference type="ARBA" id="ARBA00022737"/>
    </source>
</evidence>
<evidence type="ECO:0000313" key="5">
    <source>
        <dbReference type="EMBL" id="EEH59645.1"/>
    </source>
</evidence>
<feature type="region of interest" description="Disordered" evidence="4">
    <location>
        <begin position="1"/>
        <end position="144"/>
    </location>
</feature>
<accession>C1MJT4</accession>
<sequence length="464" mass="49087">MPPDAPARAGSRPPSSSSSSASSAPGLNSGAGARAARVSIEFGGFGGARGDASALVGGWTPSTSSSSSSLAGPRHPRSPPTSRDFARGLAHRASAPRASGGGVSTTRSSDGDGGARSRVASPGAAASPSSPSSPSPSSDDGVLIAESRSNPGVAVVYRSRATRDAAPERLDLDRRGLTACAEIEGEVRSVQKFFTHCPVSTFDRIPFQLTGELFLYGMALCHQHRLRLLNYQHNRIRSIERMERTRALVFLDLYDNALRSVDGLDAVPGLRVLMLGRNEIQVVDGLSRLTRLDVLDLHDNEARSPFSSSHRSPYDRIHDLKGLRRGEGGEALRSLRVLNLAGNRVREIGDLSALEGLAELNLRRNVVSRLGDDDGGGGVGGAEPTRLPPNLQRVFLSGNALRTFDALTPLRALRRLTEASVDGNPFAERGDLRGDGGGGAAAVRRRVLLTLVPIRPRCVVNADP</sequence>
<dbReference type="PROSITE" id="PS51450">
    <property type="entry name" value="LRR"/>
    <property type="match status" value="2"/>
</dbReference>
<dbReference type="GO" id="GO:0005930">
    <property type="term" value="C:axoneme"/>
    <property type="evidence" value="ECO:0007669"/>
    <property type="project" value="UniProtKB-SubCell"/>
</dbReference>
<name>C1MJT4_MICPC</name>
<dbReference type="GeneID" id="9681891"/>
<reference evidence="5 6" key="1">
    <citation type="journal article" date="2009" name="Science">
        <title>Green evolution and dynamic adaptations revealed by genomes of the marine picoeukaryotes Micromonas.</title>
        <authorList>
            <person name="Worden A.Z."/>
            <person name="Lee J.H."/>
            <person name="Mock T."/>
            <person name="Rouze P."/>
            <person name="Simmons M.P."/>
            <person name="Aerts A.L."/>
            <person name="Allen A.E."/>
            <person name="Cuvelier M.L."/>
            <person name="Derelle E."/>
            <person name="Everett M.V."/>
            <person name="Foulon E."/>
            <person name="Grimwood J."/>
            <person name="Gundlach H."/>
            <person name="Henrissat B."/>
            <person name="Napoli C."/>
            <person name="McDonald S.M."/>
            <person name="Parker M.S."/>
            <person name="Rombauts S."/>
            <person name="Salamov A."/>
            <person name="Von Dassow P."/>
            <person name="Badger J.H."/>
            <person name="Coutinho P.M."/>
            <person name="Demir E."/>
            <person name="Dubchak I."/>
            <person name="Gentemann C."/>
            <person name="Eikrem W."/>
            <person name="Gready J.E."/>
            <person name="John U."/>
            <person name="Lanier W."/>
            <person name="Lindquist E.A."/>
            <person name="Lucas S."/>
            <person name="Mayer K.F."/>
            <person name="Moreau H."/>
            <person name="Not F."/>
            <person name="Otillar R."/>
            <person name="Panaud O."/>
            <person name="Pangilinan J."/>
            <person name="Paulsen I."/>
            <person name="Piegu B."/>
            <person name="Poliakov A."/>
            <person name="Robbens S."/>
            <person name="Schmutz J."/>
            <person name="Toulza E."/>
            <person name="Wyss T."/>
            <person name="Zelensky A."/>
            <person name="Zhou K."/>
            <person name="Armbrust E.V."/>
            <person name="Bhattacharya D."/>
            <person name="Goodenough U.W."/>
            <person name="Van de Peer Y."/>
            <person name="Grigoriev I.V."/>
        </authorList>
    </citation>
    <scope>NUCLEOTIDE SEQUENCE [LARGE SCALE GENOMIC DNA]</scope>
    <source>
        <strain evidence="5 6">CCMP1545</strain>
    </source>
</reference>
<dbReference type="Gene3D" id="3.80.10.10">
    <property type="entry name" value="Ribonuclease Inhibitor"/>
    <property type="match status" value="2"/>
</dbReference>
<keyword evidence="2" id="KW-0433">Leucine-rich repeat</keyword>
<evidence type="ECO:0000313" key="6">
    <source>
        <dbReference type="Proteomes" id="UP000001876"/>
    </source>
</evidence>
<proteinExistence type="predicted"/>
<dbReference type="AlphaFoldDB" id="C1MJT4"/>
<dbReference type="SUPFAM" id="SSF52058">
    <property type="entry name" value="L domain-like"/>
    <property type="match status" value="1"/>
</dbReference>
<dbReference type="STRING" id="564608.C1MJT4"/>
<dbReference type="Proteomes" id="UP000001876">
    <property type="component" value="Unassembled WGS sequence"/>
</dbReference>
<dbReference type="eggNOG" id="KOG0531">
    <property type="taxonomic scope" value="Eukaryota"/>
</dbReference>
<dbReference type="InterPro" id="IPR050576">
    <property type="entry name" value="Cilia_flagella_integrity"/>
</dbReference>
<organism evidence="6">
    <name type="scientific">Micromonas pusilla (strain CCMP1545)</name>
    <name type="common">Picoplanktonic green alga</name>
    <dbReference type="NCBI Taxonomy" id="564608"/>
    <lineage>
        <taxon>Eukaryota</taxon>
        <taxon>Viridiplantae</taxon>
        <taxon>Chlorophyta</taxon>
        <taxon>Mamiellophyceae</taxon>
        <taxon>Mamiellales</taxon>
        <taxon>Mamiellaceae</taxon>
        <taxon>Micromonas</taxon>
    </lineage>
</organism>
<dbReference type="PANTHER" id="PTHR45973:SF8">
    <property type="entry name" value="LEUCINE-RICH REPEAT-CONTAINING PROTEIN 49"/>
    <property type="match status" value="1"/>
</dbReference>
<dbReference type="OrthoDB" id="266138at2759"/>
<dbReference type="EMBL" id="GG663736">
    <property type="protein sequence ID" value="EEH59645.1"/>
    <property type="molecule type" value="Genomic_DNA"/>
</dbReference>
<feature type="compositionally biased region" description="Low complexity" evidence="4">
    <location>
        <begin position="1"/>
        <end position="33"/>
    </location>
</feature>
<dbReference type="RefSeq" id="XP_003056269.1">
    <property type="nucleotide sequence ID" value="XM_003056223.1"/>
</dbReference>